<dbReference type="EMBL" id="PVTM01000016">
    <property type="protein sequence ID" value="PRY68687.1"/>
    <property type="molecule type" value="Genomic_DNA"/>
</dbReference>
<organism evidence="3 4">
    <name type="scientific">Halomonas ventosae</name>
    <dbReference type="NCBI Taxonomy" id="229007"/>
    <lineage>
        <taxon>Bacteria</taxon>
        <taxon>Pseudomonadati</taxon>
        <taxon>Pseudomonadota</taxon>
        <taxon>Gammaproteobacteria</taxon>
        <taxon>Oceanospirillales</taxon>
        <taxon>Halomonadaceae</taxon>
        <taxon>Halomonas</taxon>
    </lineage>
</organism>
<keyword evidence="2" id="KW-0812">Transmembrane</keyword>
<sequence length="160" mass="17390">MAYLLVMGGLALSVCFTLGWGLVRATRWLAGRLPGAGRTPSRRPPRRAPGRTKAPSRPKAAPRTRARKAAPAKAPPQPWRLTRWLARRRSPLPLGLLALLLYAGSRLAEYGMTFRPLVAPGEFHGLVTTLGWAAAALLTLAGMNLLALWRCHRSGGDDRP</sequence>
<evidence type="ECO:0000256" key="2">
    <source>
        <dbReference type="SAM" id="Phobius"/>
    </source>
</evidence>
<feature type="transmembrane region" description="Helical" evidence="2">
    <location>
        <begin position="6"/>
        <end position="23"/>
    </location>
</feature>
<proteinExistence type="predicted"/>
<accession>A0A2T0VER4</accession>
<evidence type="ECO:0000256" key="1">
    <source>
        <dbReference type="SAM" id="MobiDB-lite"/>
    </source>
</evidence>
<keyword evidence="4" id="KW-1185">Reference proteome</keyword>
<dbReference type="AlphaFoldDB" id="A0A2T0VER4"/>
<dbReference type="Proteomes" id="UP000239896">
    <property type="component" value="Unassembled WGS sequence"/>
</dbReference>
<keyword evidence="2" id="KW-0472">Membrane</keyword>
<feature type="transmembrane region" description="Helical" evidence="2">
    <location>
        <begin position="90"/>
        <end position="108"/>
    </location>
</feature>
<evidence type="ECO:0000313" key="3">
    <source>
        <dbReference type="EMBL" id="PRY68687.1"/>
    </source>
</evidence>
<gene>
    <name evidence="3" type="ORF">BCL64_11635</name>
</gene>
<comment type="caution">
    <text evidence="3">The sequence shown here is derived from an EMBL/GenBank/DDBJ whole genome shotgun (WGS) entry which is preliminary data.</text>
</comment>
<reference evidence="3 4" key="1">
    <citation type="submission" date="2018-03" db="EMBL/GenBank/DDBJ databases">
        <title>Comparative analysis of microorganisms from saline springs in Andes Mountain Range, Colombia.</title>
        <authorList>
            <person name="Rubin E."/>
        </authorList>
    </citation>
    <scope>NUCLEOTIDE SEQUENCE [LARGE SCALE GENOMIC DNA]</scope>
    <source>
        <strain evidence="3 4">USBA 854</strain>
    </source>
</reference>
<protein>
    <submittedName>
        <fullName evidence="3">Uncharacterized protein</fullName>
    </submittedName>
</protein>
<feature type="transmembrane region" description="Helical" evidence="2">
    <location>
        <begin position="128"/>
        <end position="149"/>
    </location>
</feature>
<feature type="compositionally biased region" description="Basic residues" evidence="1">
    <location>
        <begin position="40"/>
        <end position="70"/>
    </location>
</feature>
<feature type="region of interest" description="Disordered" evidence="1">
    <location>
        <begin position="33"/>
        <end position="76"/>
    </location>
</feature>
<name>A0A2T0VER4_9GAMM</name>
<evidence type="ECO:0000313" key="4">
    <source>
        <dbReference type="Proteomes" id="UP000239896"/>
    </source>
</evidence>
<keyword evidence="2" id="KW-1133">Transmembrane helix</keyword>
<dbReference type="RefSeq" id="WP_146132008.1">
    <property type="nucleotide sequence ID" value="NZ_PVTM01000016.1"/>
</dbReference>